<comment type="subcellular location">
    <subcellularLocation>
        <location evidence="1">Membrane</location>
        <topology evidence="1">Multi-pass membrane protein</topology>
    </subcellularLocation>
</comment>
<feature type="transmembrane region" description="Helical" evidence="7">
    <location>
        <begin position="79"/>
        <end position="102"/>
    </location>
</feature>
<evidence type="ECO:0000313" key="13">
    <source>
        <dbReference type="Proteomes" id="UP000576087"/>
    </source>
</evidence>
<comment type="similarity">
    <text evidence="2">Belongs to the autoinducer-2 exporter (AI-2E) (TC 2.A.86) family.</text>
</comment>
<dbReference type="EMBL" id="JACIGY010000007">
    <property type="protein sequence ID" value="MBB4413906.1"/>
    <property type="molecule type" value="Genomic_DNA"/>
</dbReference>
<keyword evidence="3 7" id="KW-0812">Transmembrane</keyword>
<keyword evidence="12" id="KW-1185">Reference proteome</keyword>
<evidence type="ECO:0000313" key="9">
    <source>
        <dbReference type="EMBL" id="MBB4413906.1"/>
    </source>
</evidence>
<keyword evidence="4 7" id="KW-1133">Transmembrane helix</keyword>
<dbReference type="InterPro" id="IPR002549">
    <property type="entry name" value="AI-2E-like"/>
</dbReference>
<evidence type="ECO:0000256" key="1">
    <source>
        <dbReference type="ARBA" id="ARBA00004141"/>
    </source>
</evidence>
<feature type="transmembrane region" description="Helical" evidence="7">
    <location>
        <begin position="45"/>
        <end position="67"/>
    </location>
</feature>
<keyword evidence="5 7" id="KW-0472">Membrane</keyword>
<sequence length="386" mass="40715">MNAAAPADKQEPHPVAASHISIEARVSDIVRIGVIAAFTYWSAQLIAPFALIIIWAAIMTVALYPLFNLLTKLLGGRQFLSASTLVAACLIVIISPLALAAVNFVDTLQTFFSDAVGFHIPKAPERLNEVPIVGTKLYSAWNEAATNVAAAILSFKQPLREAGGVILGRVLSIGGGILSFIVSIILCGVFLTMAPRLASGIQILASRIAGERGVGFAKLAGTTVRNVSRGVIGVALLQAILCGLIFMAFGVPVRGALTYGVFILCLIQIGPALILLPLLVWIWFSWPFNVSALFTAIIVPVMLVDNILKPILISRGLSTPMPVILVGVIGGTLTHGLVGLFIGPIVLGVFYDLIVAWAWPQPPVSQPSTSLKKSAEEIGSENSPGS</sequence>
<dbReference type="RefSeq" id="WP_183827875.1">
    <property type="nucleotide sequence ID" value="NZ_JACIGW010000006.1"/>
</dbReference>
<organism evidence="8 11">
    <name type="scientific">Aliirhizobium cellulosilyticum</name>
    <dbReference type="NCBI Taxonomy" id="393664"/>
    <lineage>
        <taxon>Bacteria</taxon>
        <taxon>Pseudomonadati</taxon>
        <taxon>Pseudomonadota</taxon>
        <taxon>Alphaproteobacteria</taxon>
        <taxon>Hyphomicrobiales</taxon>
        <taxon>Rhizobiaceae</taxon>
        <taxon>Aliirhizobium</taxon>
    </lineage>
</organism>
<evidence type="ECO:0000313" key="12">
    <source>
        <dbReference type="Proteomes" id="UP000524535"/>
    </source>
</evidence>
<feature type="transmembrane region" description="Helical" evidence="7">
    <location>
        <begin position="324"/>
        <end position="351"/>
    </location>
</feature>
<name>A0A7W6SBF3_9HYPH</name>
<feature type="region of interest" description="Disordered" evidence="6">
    <location>
        <begin position="363"/>
        <end position="386"/>
    </location>
</feature>
<dbReference type="Pfam" id="PF01594">
    <property type="entry name" value="AI-2E_transport"/>
    <property type="match status" value="1"/>
</dbReference>
<dbReference type="EMBL" id="JACIHM010000007">
    <property type="protein sequence ID" value="MBB4448521.1"/>
    <property type="molecule type" value="Genomic_DNA"/>
</dbReference>
<gene>
    <name evidence="9" type="ORF">GGE31_004444</name>
    <name evidence="8" type="ORF">GGE33_004485</name>
    <name evidence="10" type="ORF">GGE35_004367</name>
</gene>
<evidence type="ECO:0000313" key="11">
    <source>
        <dbReference type="Proteomes" id="UP000520770"/>
    </source>
</evidence>
<dbReference type="Proteomes" id="UP000576087">
    <property type="component" value="Unassembled WGS sequence"/>
</dbReference>
<proteinExistence type="inferred from homology"/>
<evidence type="ECO:0000256" key="4">
    <source>
        <dbReference type="ARBA" id="ARBA00022989"/>
    </source>
</evidence>
<accession>A0A7W6SBF3</accession>
<dbReference type="Proteomes" id="UP000520770">
    <property type="component" value="Unassembled WGS sequence"/>
</dbReference>
<evidence type="ECO:0000313" key="8">
    <source>
        <dbReference type="EMBL" id="MBB4350711.1"/>
    </source>
</evidence>
<protein>
    <submittedName>
        <fullName evidence="8">Putative PurR-regulated permease PerM</fullName>
    </submittedName>
</protein>
<evidence type="ECO:0000256" key="6">
    <source>
        <dbReference type="SAM" id="MobiDB-lite"/>
    </source>
</evidence>
<dbReference type="GO" id="GO:0016020">
    <property type="term" value="C:membrane"/>
    <property type="evidence" value="ECO:0007669"/>
    <property type="project" value="UniProtKB-SubCell"/>
</dbReference>
<evidence type="ECO:0000256" key="3">
    <source>
        <dbReference type="ARBA" id="ARBA00022692"/>
    </source>
</evidence>
<feature type="transmembrane region" description="Helical" evidence="7">
    <location>
        <begin position="167"/>
        <end position="191"/>
    </location>
</feature>
<dbReference type="EMBL" id="JACIGW010000006">
    <property type="protein sequence ID" value="MBB4350711.1"/>
    <property type="molecule type" value="Genomic_DNA"/>
</dbReference>
<evidence type="ECO:0000256" key="7">
    <source>
        <dbReference type="SAM" id="Phobius"/>
    </source>
</evidence>
<evidence type="ECO:0000256" key="2">
    <source>
        <dbReference type="ARBA" id="ARBA00009773"/>
    </source>
</evidence>
<feature type="transmembrane region" description="Helical" evidence="7">
    <location>
        <begin position="261"/>
        <end position="284"/>
    </location>
</feature>
<feature type="transmembrane region" description="Helical" evidence="7">
    <location>
        <begin position="230"/>
        <end position="249"/>
    </location>
</feature>
<dbReference type="AlphaFoldDB" id="A0A7W6SBF3"/>
<reference evidence="11 12" key="1">
    <citation type="submission" date="2020-08" db="EMBL/GenBank/DDBJ databases">
        <title>Genomic Encyclopedia of Type Strains, Phase IV (KMG-V): Genome sequencing to study the core and pangenomes of soil and plant-associated prokaryotes.</title>
        <authorList>
            <person name="Whitman W."/>
        </authorList>
    </citation>
    <scope>NUCLEOTIDE SEQUENCE [LARGE SCALE GENOMIC DNA]</scope>
    <source>
        <strain evidence="9 12">SEMIA 444</strain>
        <strain evidence="8 11">SEMIA 448</strain>
        <strain evidence="10 13">SEMIA 452</strain>
    </source>
</reference>
<dbReference type="Proteomes" id="UP000524535">
    <property type="component" value="Unassembled WGS sequence"/>
</dbReference>
<evidence type="ECO:0000256" key="5">
    <source>
        <dbReference type="ARBA" id="ARBA00023136"/>
    </source>
</evidence>
<feature type="transmembrane region" description="Helical" evidence="7">
    <location>
        <begin position="290"/>
        <end position="312"/>
    </location>
</feature>
<comment type="caution">
    <text evidence="8">The sequence shown here is derived from an EMBL/GenBank/DDBJ whole genome shotgun (WGS) entry which is preliminary data.</text>
</comment>
<evidence type="ECO:0000313" key="10">
    <source>
        <dbReference type="EMBL" id="MBB4448521.1"/>
    </source>
</evidence>